<evidence type="ECO:0000256" key="1">
    <source>
        <dbReference type="SAM" id="SignalP"/>
    </source>
</evidence>
<proteinExistence type="predicted"/>
<dbReference type="AlphaFoldDB" id="Q0YQF0"/>
<dbReference type="Proteomes" id="UP000004162">
    <property type="component" value="Unassembled WGS sequence"/>
</dbReference>
<evidence type="ECO:0000313" key="2">
    <source>
        <dbReference type="EMBL" id="EAT58560.1"/>
    </source>
</evidence>
<dbReference type="EMBL" id="AASE01000017">
    <property type="protein sequence ID" value="EAT58560.1"/>
    <property type="molecule type" value="Genomic_DNA"/>
</dbReference>
<reference evidence="2 3" key="2">
    <citation type="submission" date="2006-07" db="EMBL/GenBank/DDBJ databases">
        <title>Sequencing of the draft genome and assembly of Chlorobium ferroxidans DSM 13031.</title>
        <authorList>
            <consortium name="US DOE Joint Genome Institute (JGI-PGF)"/>
            <person name="Copeland A."/>
            <person name="Lucas S."/>
            <person name="Lapidus A."/>
            <person name="Barry K."/>
            <person name="Glavina del Rio T."/>
            <person name="Dalin E."/>
            <person name="Tice H."/>
            <person name="Bruce D."/>
            <person name="Pitluck S."/>
            <person name="Richardson P."/>
        </authorList>
    </citation>
    <scope>NUCLEOTIDE SEQUENCE [LARGE SCALE GENOMIC DNA]</scope>
    <source>
        <strain evidence="2 3">DSM 13031</strain>
    </source>
</reference>
<reference evidence="2 3" key="1">
    <citation type="submission" date="2006-07" db="EMBL/GenBank/DDBJ databases">
        <title>Annotation of the draft genome assembly of Chlorobium ferroxidans DSM 13031.</title>
        <authorList>
            <consortium name="US DOE Joint Genome Institute (JGI-ORNL)"/>
            <person name="Larimer F."/>
            <person name="Land M."/>
            <person name="Hauser L."/>
        </authorList>
    </citation>
    <scope>NUCLEOTIDE SEQUENCE [LARGE SCALE GENOMIC DNA]</scope>
    <source>
        <strain evidence="2 3">DSM 13031</strain>
    </source>
</reference>
<accession>Q0YQF0</accession>
<protein>
    <submittedName>
        <fullName evidence="2">Uncharacterized protein</fullName>
    </submittedName>
</protein>
<organism evidence="2 3">
    <name type="scientific">Chlorobium ferrooxidans DSM 13031</name>
    <dbReference type="NCBI Taxonomy" id="377431"/>
    <lineage>
        <taxon>Bacteria</taxon>
        <taxon>Pseudomonadati</taxon>
        <taxon>Chlorobiota</taxon>
        <taxon>Chlorobiia</taxon>
        <taxon>Chlorobiales</taxon>
        <taxon>Chlorobiaceae</taxon>
        <taxon>Chlorobium/Pelodictyon group</taxon>
        <taxon>Chlorobium</taxon>
    </lineage>
</organism>
<name>Q0YQF0_9CHLB</name>
<dbReference type="RefSeq" id="WP_006366834.1">
    <property type="nucleotide sequence ID" value="NZ_AASE01000017.1"/>
</dbReference>
<keyword evidence="3" id="KW-1185">Reference proteome</keyword>
<feature type="chain" id="PRO_5004179265" evidence="1">
    <location>
        <begin position="20"/>
        <end position="153"/>
    </location>
</feature>
<keyword evidence="1" id="KW-0732">Signal</keyword>
<feature type="signal peptide" evidence="1">
    <location>
        <begin position="1"/>
        <end position="19"/>
    </location>
</feature>
<sequence length="153" mass="17669">MKRVVITFLLLLFCGRAYAANYAKIELRDIQGMFGGQELTLRENGEVITSIVKPFKNRLYEKRYSGRLNFSETVAALDLPLLVRYKETPREGMPDESRPTICVVMKTGTVLNYAKWAEESEEHFDRVYKRLLKLVRSKTGRLVYSGYWSGSSK</sequence>
<comment type="caution">
    <text evidence="2">The sequence shown here is derived from an EMBL/GenBank/DDBJ whole genome shotgun (WGS) entry which is preliminary data.</text>
</comment>
<gene>
    <name evidence="2" type="ORF">CferDRAFT_0588</name>
</gene>
<evidence type="ECO:0000313" key="3">
    <source>
        <dbReference type="Proteomes" id="UP000004162"/>
    </source>
</evidence>